<evidence type="ECO:0000313" key="6">
    <source>
        <dbReference type="Proteomes" id="UP000517765"/>
    </source>
</evidence>
<dbReference type="Proteomes" id="UP000517765">
    <property type="component" value="Unassembled WGS sequence"/>
</dbReference>
<dbReference type="RefSeq" id="WP_143646599.1">
    <property type="nucleotide sequence ID" value="NZ_JABJWZ010000122.1"/>
</dbReference>
<dbReference type="OrthoDB" id="4325626at2"/>
<name>A0A5P0YLA0_9ACTN</name>
<protein>
    <submittedName>
        <fullName evidence="4">Acyl-CoA carboxylase subunit epsilon</fullName>
    </submittedName>
</protein>
<dbReference type="Proteomes" id="UP000525686">
    <property type="component" value="Unassembled WGS sequence"/>
</dbReference>
<evidence type="ECO:0000313" key="2">
    <source>
        <dbReference type="EMBL" id="MBB1254593.1"/>
    </source>
</evidence>
<evidence type="ECO:0000313" key="5">
    <source>
        <dbReference type="Proteomes" id="UP000320857"/>
    </source>
</evidence>
<feature type="region of interest" description="Disordered" evidence="1">
    <location>
        <begin position="42"/>
        <end position="79"/>
    </location>
</feature>
<evidence type="ECO:0000313" key="3">
    <source>
        <dbReference type="EMBL" id="MBB1257835.1"/>
    </source>
</evidence>
<keyword evidence="5" id="KW-1185">Reference proteome</keyword>
<accession>A0A5P0YLA0</accession>
<reference evidence="2" key="3">
    <citation type="journal article" name="Syst. Appl. Microbiol.">
        <title>Streptomyces alkaliterrae sp. nov., isolated from an alkaline soil, and emended descriptions of Streptomyces alkaliphilus, Streptomyces calidiresistens and Streptomyces durbertensis.</title>
        <authorList>
            <person name="Swiecimska M."/>
            <person name="Golinska P."/>
            <person name="Nouioui I."/>
            <person name="Wypij M."/>
            <person name="Rai M."/>
            <person name="Sangal V."/>
            <person name="Goodfellow M."/>
        </authorList>
    </citation>
    <scope>NUCLEOTIDE SEQUENCE</scope>
    <source>
        <strain evidence="2">OF3</strain>
        <strain evidence="3">OF8</strain>
    </source>
</reference>
<feature type="compositionally biased region" description="Basic and acidic residues" evidence="1">
    <location>
        <begin position="60"/>
        <end position="69"/>
    </location>
</feature>
<feature type="compositionally biased region" description="Low complexity" evidence="1">
    <location>
        <begin position="1"/>
        <end position="13"/>
    </location>
</feature>
<dbReference type="GO" id="GO:0003989">
    <property type="term" value="F:acetyl-CoA carboxylase activity"/>
    <property type="evidence" value="ECO:0007669"/>
    <property type="project" value="InterPro"/>
</dbReference>
<dbReference type="EMBL" id="VJYK02000026">
    <property type="protein sequence ID" value="MQS01123.1"/>
    <property type="molecule type" value="Genomic_DNA"/>
</dbReference>
<dbReference type="EMBL" id="JABJXA010000011">
    <property type="protein sequence ID" value="MBB1257835.1"/>
    <property type="molecule type" value="Genomic_DNA"/>
</dbReference>
<proteinExistence type="predicted"/>
<comment type="caution">
    <text evidence="4">The sequence shown here is derived from an EMBL/GenBank/DDBJ whole genome shotgun (WGS) entry which is preliminary data.</text>
</comment>
<dbReference type="GO" id="GO:0004658">
    <property type="term" value="F:propionyl-CoA carboxylase activity"/>
    <property type="evidence" value="ECO:0007669"/>
    <property type="project" value="InterPro"/>
</dbReference>
<dbReference type="Pfam" id="PF13822">
    <property type="entry name" value="ACC_epsilon"/>
    <property type="match status" value="1"/>
</dbReference>
<sequence length="79" mass="8791">MTQTDPTTQATPDRLFRISKGSPDPAELAALTAVLLSRTAAAGAEPDDLSRRQRAVARWRRPERARGFDGPRSWRSTDR</sequence>
<dbReference type="Proteomes" id="UP000320857">
    <property type="component" value="Unassembled WGS sequence"/>
</dbReference>
<dbReference type="InterPro" id="IPR032716">
    <property type="entry name" value="ACC_epsilon"/>
</dbReference>
<evidence type="ECO:0000313" key="7">
    <source>
        <dbReference type="Proteomes" id="UP000525686"/>
    </source>
</evidence>
<reference evidence="4 5" key="1">
    <citation type="submission" date="2019-10" db="EMBL/GenBank/DDBJ databases">
        <title>Streptomyces sp. nov., a novel actinobacterium isolated from alkaline environment.</title>
        <authorList>
            <person name="Golinska P."/>
        </authorList>
    </citation>
    <scope>NUCLEOTIDE SEQUENCE [LARGE SCALE GENOMIC DNA]</scope>
    <source>
        <strain evidence="4 5">OF1</strain>
    </source>
</reference>
<feature type="region of interest" description="Disordered" evidence="1">
    <location>
        <begin position="1"/>
        <end position="22"/>
    </location>
</feature>
<gene>
    <name evidence="4" type="ORF">FNX44_004415</name>
    <name evidence="2" type="ORF">H3146_14660</name>
    <name evidence="3" type="ORF">H3147_03195</name>
</gene>
<dbReference type="AlphaFoldDB" id="A0A5P0YLA0"/>
<evidence type="ECO:0000256" key="1">
    <source>
        <dbReference type="SAM" id="MobiDB-lite"/>
    </source>
</evidence>
<organism evidence="4 5">
    <name type="scientific">Streptomyces alkaliterrae</name>
    <dbReference type="NCBI Taxonomy" id="2213162"/>
    <lineage>
        <taxon>Bacteria</taxon>
        <taxon>Bacillati</taxon>
        <taxon>Actinomycetota</taxon>
        <taxon>Actinomycetes</taxon>
        <taxon>Kitasatosporales</taxon>
        <taxon>Streptomycetaceae</taxon>
        <taxon>Streptomyces</taxon>
    </lineage>
</organism>
<evidence type="ECO:0000313" key="4">
    <source>
        <dbReference type="EMBL" id="MQS01123.1"/>
    </source>
</evidence>
<reference evidence="6 7" key="2">
    <citation type="submission" date="2020-05" db="EMBL/GenBank/DDBJ databases">
        <title>Classification of alakaliphilic streptomycetes isolated from an alkaline soil next to Lonar Crater, India and a proposal for the recognition of Streptomyces alkaliterrae sp. nov.</title>
        <authorList>
            <person name="Golinska P."/>
        </authorList>
    </citation>
    <scope>NUCLEOTIDE SEQUENCE [LARGE SCALE GENOMIC DNA]</scope>
    <source>
        <strain evidence="7">OF3</strain>
        <strain evidence="6">OF8</strain>
    </source>
</reference>
<dbReference type="EMBL" id="JABJWZ010000122">
    <property type="protein sequence ID" value="MBB1254593.1"/>
    <property type="molecule type" value="Genomic_DNA"/>
</dbReference>